<sequence>MEQRHRKIDTSLRERHNILSLLERLRKENITVDEMEEIGARLQKAGRRALSPLVRRLWREKNGDIISRYTYLLDFFEDDSWLDQLIKITLTRKDLEEEGKSVLLSALEGYGVDVSAPPFARLLDEVGGPLQLIVPRLLDKGERGLVMFMEDFVSYTPDAQRALVRELAQVDDPRVLDIFAVLLGFDEPETQREAVEMLGRIRAPRAVTLLKSYLGTASGELRGAAERSLRRLSFLGLDITVEPEPLLAFCATYASPPDASGISCLFVARWTGPDRLDTLFLELHETTGMREAWGWSGVTPEEYRKIVTDNNVDDSLVQVEPAYLVALVCDAMHRSFGNGFYMPPEFYVRQRLFAGLELVPAPYEPAFADFAPEASVTPQRIAEGMELFGDYFFDGWFIFNEQVRLLSGELERLGDEPFAGRDGAVVEQFLEEWCRDQVAPQLEQLVRRLRLTAALMDEAERDRQLIELTLVAAHSIAQGMVPLHRHPFLRRWLLELIDMVRDARAEGYEFPPPRREADDDGGWV</sequence>
<dbReference type="InterPro" id="IPR011989">
    <property type="entry name" value="ARM-like"/>
</dbReference>
<dbReference type="InterPro" id="IPR016024">
    <property type="entry name" value="ARM-type_fold"/>
</dbReference>
<keyword evidence="2" id="KW-1185">Reference proteome</keyword>
<dbReference type="Pfam" id="PF13646">
    <property type="entry name" value="HEAT_2"/>
    <property type="match status" value="1"/>
</dbReference>
<evidence type="ECO:0008006" key="3">
    <source>
        <dbReference type="Google" id="ProtNLM"/>
    </source>
</evidence>
<dbReference type="EMBL" id="AP027151">
    <property type="protein sequence ID" value="BDV44933.1"/>
    <property type="molecule type" value="Genomic_DNA"/>
</dbReference>
<protein>
    <recommendedName>
        <fullName evidence="3">HEAT repeat domain-containing protein</fullName>
    </recommendedName>
</protein>
<gene>
    <name evidence="1" type="ORF">GURASL_38560</name>
</gene>
<dbReference type="Gene3D" id="1.25.10.10">
    <property type="entry name" value="Leucine-rich Repeat Variant"/>
    <property type="match status" value="1"/>
</dbReference>
<dbReference type="SUPFAM" id="SSF48371">
    <property type="entry name" value="ARM repeat"/>
    <property type="match status" value="1"/>
</dbReference>
<dbReference type="RefSeq" id="WP_282001022.1">
    <property type="nucleotide sequence ID" value="NZ_AP027151.1"/>
</dbReference>
<evidence type="ECO:0000313" key="2">
    <source>
        <dbReference type="Proteomes" id="UP001317705"/>
    </source>
</evidence>
<name>A0ABM8EQZ4_9BACT</name>
<proteinExistence type="predicted"/>
<evidence type="ECO:0000313" key="1">
    <source>
        <dbReference type="EMBL" id="BDV44933.1"/>
    </source>
</evidence>
<reference evidence="1 2" key="1">
    <citation type="submission" date="2022-12" db="EMBL/GenBank/DDBJ databases">
        <title>Polyphasic characterization of Geotalea uranireducens NIT-SL11 newly isolated from a complex of sewage sludge and microbially reduced graphene oxide.</title>
        <authorList>
            <person name="Xie L."/>
            <person name="Yoshida N."/>
            <person name="Meng L."/>
        </authorList>
    </citation>
    <scope>NUCLEOTIDE SEQUENCE [LARGE SCALE GENOMIC DNA]</scope>
    <source>
        <strain evidence="1 2">NIT-SL11</strain>
    </source>
</reference>
<dbReference type="Proteomes" id="UP001317705">
    <property type="component" value="Chromosome"/>
</dbReference>
<accession>A0ABM8EQZ4</accession>
<organism evidence="1 2">
    <name type="scientific">Geotalea uraniireducens</name>
    <dbReference type="NCBI Taxonomy" id="351604"/>
    <lineage>
        <taxon>Bacteria</taxon>
        <taxon>Pseudomonadati</taxon>
        <taxon>Thermodesulfobacteriota</taxon>
        <taxon>Desulfuromonadia</taxon>
        <taxon>Geobacterales</taxon>
        <taxon>Geobacteraceae</taxon>
        <taxon>Geotalea</taxon>
    </lineage>
</organism>